<reference evidence="2" key="1">
    <citation type="submission" date="2022-03" db="EMBL/GenBank/DDBJ databases">
        <authorList>
            <person name="Lindestad O."/>
        </authorList>
    </citation>
    <scope>NUCLEOTIDE SEQUENCE</scope>
</reference>
<gene>
    <name evidence="2" type="primary">jg9289</name>
    <name evidence="2" type="ORF">PAEG_LOCUS24795</name>
</gene>
<dbReference type="EMBL" id="CAKXAJ010026273">
    <property type="protein sequence ID" value="CAH2265136.1"/>
    <property type="molecule type" value="Genomic_DNA"/>
</dbReference>
<evidence type="ECO:0000313" key="3">
    <source>
        <dbReference type="Proteomes" id="UP000838756"/>
    </source>
</evidence>
<feature type="compositionally biased region" description="Low complexity" evidence="1">
    <location>
        <begin position="184"/>
        <end position="193"/>
    </location>
</feature>
<proteinExistence type="predicted"/>
<name>A0A8S4SBA9_9NEOP</name>
<feature type="region of interest" description="Disordered" evidence="1">
    <location>
        <begin position="156"/>
        <end position="204"/>
    </location>
</feature>
<comment type="caution">
    <text evidence="2">The sequence shown here is derived from an EMBL/GenBank/DDBJ whole genome shotgun (WGS) entry which is preliminary data.</text>
</comment>
<evidence type="ECO:0000256" key="1">
    <source>
        <dbReference type="SAM" id="MobiDB-lite"/>
    </source>
</evidence>
<dbReference type="AlphaFoldDB" id="A0A8S4SBA9"/>
<dbReference type="Proteomes" id="UP000838756">
    <property type="component" value="Unassembled WGS sequence"/>
</dbReference>
<accession>A0A8S4SBA9</accession>
<feature type="region of interest" description="Disordered" evidence="1">
    <location>
        <begin position="120"/>
        <end position="144"/>
    </location>
</feature>
<evidence type="ECO:0000313" key="2">
    <source>
        <dbReference type="EMBL" id="CAH2265136.1"/>
    </source>
</evidence>
<protein>
    <submittedName>
        <fullName evidence="2">Jg9289 protein</fullName>
    </submittedName>
</protein>
<sequence>MGTTKESNYVYSKIFPTLKVAAMEETLTQAVINFKEIVLELEQLHLENKNYKKMLDDHMKKLENPTCSSCDDFKKIIEIKEQILDSVASTLNQLTQTKNFNLIEVILKKIYGHTNILTPPKSVSPEKENELPKESTKINMSETSFISPKKEVRCLKSKNESVSEIEGTPTGRKSPIFQSKKTKTSISSKNSLSLKDKKKCPETW</sequence>
<dbReference type="OrthoDB" id="5801062at2759"/>
<organism evidence="2 3">
    <name type="scientific">Pararge aegeria aegeria</name>
    <dbReference type="NCBI Taxonomy" id="348720"/>
    <lineage>
        <taxon>Eukaryota</taxon>
        <taxon>Metazoa</taxon>
        <taxon>Ecdysozoa</taxon>
        <taxon>Arthropoda</taxon>
        <taxon>Hexapoda</taxon>
        <taxon>Insecta</taxon>
        <taxon>Pterygota</taxon>
        <taxon>Neoptera</taxon>
        <taxon>Endopterygota</taxon>
        <taxon>Lepidoptera</taxon>
        <taxon>Glossata</taxon>
        <taxon>Ditrysia</taxon>
        <taxon>Papilionoidea</taxon>
        <taxon>Nymphalidae</taxon>
        <taxon>Satyrinae</taxon>
        <taxon>Satyrini</taxon>
        <taxon>Parargina</taxon>
        <taxon>Pararge</taxon>
    </lineage>
</organism>
<keyword evidence="3" id="KW-1185">Reference proteome</keyword>
<feature type="compositionally biased region" description="Basic and acidic residues" evidence="1">
    <location>
        <begin position="124"/>
        <end position="136"/>
    </location>
</feature>